<accession>A0A0M0JE39</accession>
<dbReference type="PANTHER" id="PTHR12346:SF0">
    <property type="entry name" value="SIN3A, ISOFORM G"/>
    <property type="match status" value="1"/>
</dbReference>
<dbReference type="InterPro" id="IPR036600">
    <property type="entry name" value="PAH_sf"/>
</dbReference>
<dbReference type="PROSITE" id="PS51477">
    <property type="entry name" value="PAH"/>
    <property type="match status" value="1"/>
</dbReference>
<organism evidence="6 7">
    <name type="scientific">Chrysochromulina tobinii</name>
    <dbReference type="NCBI Taxonomy" id="1460289"/>
    <lineage>
        <taxon>Eukaryota</taxon>
        <taxon>Haptista</taxon>
        <taxon>Haptophyta</taxon>
        <taxon>Prymnesiophyceae</taxon>
        <taxon>Prymnesiales</taxon>
        <taxon>Chrysochromulinaceae</taxon>
        <taxon>Chrysochromulina</taxon>
    </lineage>
</organism>
<evidence type="ECO:0000256" key="1">
    <source>
        <dbReference type="ARBA" id="ARBA00004123"/>
    </source>
</evidence>
<dbReference type="GO" id="GO:0000122">
    <property type="term" value="P:negative regulation of transcription by RNA polymerase II"/>
    <property type="evidence" value="ECO:0007669"/>
    <property type="project" value="TreeGrafter"/>
</dbReference>
<comment type="subcellular location">
    <subcellularLocation>
        <location evidence="1 5">Nucleus</location>
    </subcellularLocation>
</comment>
<dbReference type="FunFam" id="1.20.1160.11:FF:000003">
    <property type="entry name" value="Paired amphipathic helix SIN3-like protein"/>
    <property type="match status" value="1"/>
</dbReference>
<dbReference type="GO" id="GO:0000785">
    <property type="term" value="C:chromatin"/>
    <property type="evidence" value="ECO:0007669"/>
    <property type="project" value="TreeGrafter"/>
</dbReference>
<gene>
    <name evidence="6" type="ORF">Ctob_000423</name>
</gene>
<protein>
    <submittedName>
        <fullName evidence="6">Sin3b protein</fullName>
    </submittedName>
</protein>
<evidence type="ECO:0000256" key="4">
    <source>
        <dbReference type="ARBA" id="ARBA00023242"/>
    </source>
</evidence>
<dbReference type="Gene3D" id="1.20.1160.11">
    <property type="entry name" value="Paired amphipathic helix"/>
    <property type="match status" value="1"/>
</dbReference>
<keyword evidence="4 5" id="KW-0539">Nucleus</keyword>
<evidence type="ECO:0000256" key="5">
    <source>
        <dbReference type="PROSITE-ProRule" id="PRU00810"/>
    </source>
</evidence>
<dbReference type="OrthoDB" id="10265969at2759"/>
<keyword evidence="2" id="KW-0678">Repressor</keyword>
<dbReference type="PANTHER" id="PTHR12346">
    <property type="entry name" value="SIN3B-RELATED"/>
    <property type="match status" value="1"/>
</dbReference>
<name>A0A0M0JE39_9EUKA</name>
<dbReference type="SUPFAM" id="SSF47762">
    <property type="entry name" value="PAH2 domain"/>
    <property type="match status" value="1"/>
</dbReference>
<evidence type="ECO:0000313" key="7">
    <source>
        <dbReference type="Proteomes" id="UP000037460"/>
    </source>
</evidence>
<dbReference type="GO" id="GO:0003714">
    <property type="term" value="F:transcription corepressor activity"/>
    <property type="evidence" value="ECO:0007669"/>
    <property type="project" value="InterPro"/>
</dbReference>
<proteinExistence type="predicted"/>
<dbReference type="EMBL" id="JWZX01003090">
    <property type="protein sequence ID" value="KOO24473.1"/>
    <property type="molecule type" value="Genomic_DNA"/>
</dbReference>
<comment type="caution">
    <text evidence="6">The sequence shown here is derived from an EMBL/GenBank/DDBJ whole genome shotgun (WGS) entry which is preliminary data.</text>
</comment>
<evidence type="ECO:0000313" key="6">
    <source>
        <dbReference type="EMBL" id="KOO24473.1"/>
    </source>
</evidence>
<dbReference type="Proteomes" id="UP000037460">
    <property type="component" value="Unassembled WGS sequence"/>
</dbReference>
<dbReference type="InterPro" id="IPR003822">
    <property type="entry name" value="PAH"/>
</dbReference>
<keyword evidence="7" id="KW-1185">Reference proteome</keyword>
<dbReference type="Pfam" id="PF02671">
    <property type="entry name" value="PAH"/>
    <property type="match status" value="1"/>
</dbReference>
<dbReference type="GO" id="GO:0000118">
    <property type="term" value="C:histone deacetylase complex"/>
    <property type="evidence" value="ECO:0007669"/>
    <property type="project" value="TreeGrafter"/>
</dbReference>
<dbReference type="InterPro" id="IPR039774">
    <property type="entry name" value="Sin3-like"/>
</dbReference>
<reference evidence="7" key="1">
    <citation type="journal article" date="2015" name="PLoS Genet.">
        <title>Genome Sequence and Transcriptome Analyses of Chrysochromulina tobin: Metabolic Tools for Enhanced Algal Fitness in the Prominent Order Prymnesiales (Haptophyceae).</title>
        <authorList>
            <person name="Hovde B.T."/>
            <person name="Deodato C.R."/>
            <person name="Hunsperger H.M."/>
            <person name="Ryken S.A."/>
            <person name="Yost W."/>
            <person name="Jha R.K."/>
            <person name="Patterson J."/>
            <person name="Monnat R.J. Jr."/>
            <person name="Barlow S.B."/>
            <person name="Starkenburg S.R."/>
            <person name="Cattolico R.A."/>
        </authorList>
    </citation>
    <scope>NUCLEOTIDE SEQUENCE</scope>
    <source>
        <strain evidence="7">CCMP291</strain>
    </source>
</reference>
<evidence type="ECO:0000256" key="2">
    <source>
        <dbReference type="ARBA" id="ARBA00022491"/>
    </source>
</evidence>
<dbReference type="AlphaFoldDB" id="A0A0M0JE39"/>
<keyword evidence="3" id="KW-0677">Repeat</keyword>
<sequence length="152" mass="17402">MTGLQPEDIAKRDQGLWTRKKAPIGFDDSIEYVRKVKTRFAKEPETYKAFLEILHTYQKEQKTVKEVKEQVSQLLEHHGDLTLGFNRFLPPGYLMARWRMVSNVIGPLMLAWRRAADRAYAPGGVGFDACREEFAVLAGIKLTKEVRGEFSA</sequence>
<evidence type="ECO:0000256" key="3">
    <source>
        <dbReference type="ARBA" id="ARBA00022737"/>
    </source>
</evidence>